<accession>A0A2M7FNY3</accession>
<evidence type="ECO:0000313" key="2">
    <source>
        <dbReference type="EMBL" id="PIW07592.1"/>
    </source>
</evidence>
<gene>
    <name evidence="2" type="ORF">COW38_02485</name>
</gene>
<sequence>MPERLYYEGDIGLINNLKNIAVVGTRRMSEYGRVV</sequence>
<comment type="caution">
    <text evidence="2">The sequence shown here is derived from an EMBL/GenBank/DDBJ whole genome shotgun (WGS) entry which is preliminary data.</text>
</comment>
<evidence type="ECO:0000313" key="3">
    <source>
        <dbReference type="Proteomes" id="UP000230556"/>
    </source>
</evidence>
<dbReference type="Gene3D" id="3.40.50.450">
    <property type="match status" value="1"/>
</dbReference>
<dbReference type="GO" id="GO:0009294">
    <property type="term" value="P:DNA-mediated transformation"/>
    <property type="evidence" value="ECO:0007669"/>
    <property type="project" value="InterPro"/>
</dbReference>
<protein>
    <submittedName>
        <fullName evidence="2">DNA-protecting protein DprA</fullName>
    </submittedName>
</protein>
<feature type="non-terminal residue" evidence="2">
    <location>
        <position position="35"/>
    </location>
</feature>
<feature type="domain" description="Smf/DprA SLOG" evidence="1">
    <location>
        <begin position="2"/>
        <end position="33"/>
    </location>
</feature>
<dbReference type="AlphaFoldDB" id="A0A2M7FNY3"/>
<dbReference type="Pfam" id="PF02481">
    <property type="entry name" value="DNA_processg_A"/>
    <property type="match status" value="1"/>
</dbReference>
<evidence type="ECO:0000259" key="1">
    <source>
        <dbReference type="Pfam" id="PF02481"/>
    </source>
</evidence>
<proteinExistence type="predicted"/>
<dbReference type="Proteomes" id="UP000230556">
    <property type="component" value="Unassembled WGS sequence"/>
</dbReference>
<name>A0A2M7FNY3_9BACT</name>
<dbReference type="InterPro" id="IPR057666">
    <property type="entry name" value="DrpA_SLOG"/>
</dbReference>
<dbReference type="EMBL" id="PFFO01000106">
    <property type="protein sequence ID" value="PIW07592.1"/>
    <property type="molecule type" value="Genomic_DNA"/>
</dbReference>
<organism evidence="2 3">
    <name type="scientific">Candidatus Collierbacteria bacterium CG17_big_fil_post_rev_8_21_14_2_50_45_7</name>
    <dbReference type="NCBI Taxonomy" id="1974536"/>
    <lineage>
        <taxon>Bacteria</taxon>
        <taxon>Candidatus Collieribacteriota</taxon>
    </lineage>
</organism>
<reference evidence="3" key="1">
    <citation type="submission" date="2017-09" db="EMBL/GenBank/DDBJ databases">
        <title>Depth-based differentiation of microbial function through sediment-hosted aquifers and enrichment of novel symbionts in the deep terrestrial subsurface.</title>
        <authorList>
            <person name="Probst A.J."/>
            <person name="Ladd B."/>
            <person name="Jarett J.K."/>
            <person name="Geller-Mcgrath D.E."/>
            <person name="Sieber C.M.K."/>
            <person name="Emerson J.B."/>
            <person name="Anantharaman K."/>
            <person name="Thomas B.C."/>
            <person name="Malmstrom R."/>
            <person name="Stieglmeier M."/>
            <person name="Klingl A."/>
            <person name="Woyke T."/>
            <person name="Ryan C.M."/>
            <person name="Banfield J.F."/>
        </authorList>
    </citation>
    <scope>NUCLEOTIDE SEQUENCE [LARGE SCALE GENOMIC DNA]</scope>
</reference>